<dbReference type="Pfam" id="PF02729">
    <property type="entry name" value="OTCace_N"/>
    <property type="match status" value="1"/>
</dbReference>
<dbReference type="GO" id="GO:0004585">
    <property type="term" value="F:ornithine carbamoyltransferase activity"/>
    <property type="evidence" value="ECO:0007669"/>
    <property type="project" value="UniProtKB-EC"/>
</dbReference>
<evidence type="ECO:0000256" key="7">
    <source>
        <dbReference type="ARBA" id="ARBA00022679"/>
    </source>
</evidence>
<dbReference type="GO" id="GO:0016597">
    <property type="term" value="F:amino acid binding"/>
    <property type="evidence" value="ECO:0007669"/>
    <property type="project" value="InterPro"/>
</dbReference>
<dbReference type="Pfam" id="PF00185">
    <property type="entry name" value="OTCace"/>
    <property type="match status" value="1"/>
</dbReference>
<dbReference type="PRINTS" id="PR00100">
    <property type="entry name" value="AOTCASE"/>
</dbReference>
<evidence type="ECO:0000256" key="1">
    <source>
        <dbReference type="ARBA" id="ARBA00004695"/>
    </source>
</evidence>
<dbReference type="GO" id="GO:0019240">
    <property type="term" value="P:citrulline biosynthetic process"/>
    <property type="evidence" value="ECO:0007669"/>
    <property type="project" value="TreeGrafter"/>
</dbReference>
<evidence type="ECO:0000259" key="9">
    <source>
        <dbReference type="Pfam" id="PF00185"/>
    </source>
</evidence>
<comment type="subunit">
    <text evidence="3">Homotrimer.</text>
</comment>
<evidence type="ECO:0000313" key="11">
    <source>
        <dbReference type="EnsemblMetazoa" id="XP_038059647.1"/>
    </source>
</evidence>
<dbReference type="OrthoDB" id="10252326at2759"/>
<evidence type="ECO:0000313" key="12">
    <source>
        <dbReference type="Proteomes" id="UP000887568"/>
    </source>
</evidence>
<evidence type="ECO:0000256" key="4">
    <source>
        <dbReference type="ARBA" id="ARBA00013007"/>
    </source>
</evidence>
<accession>A0A914A704</accession>
<dbReference type="InterPro" id="IPR036901">
    <property type="entry name" value="Asp/Orn_carbamoylTrfase_sf"/>
</dbReference>
<dbReference type="RefSeq" id="XP_038059647.1">
    <property type="nucleotide sequence ID" value="XM_038203719.1"/>
</dbReference>
<dbReference type="OMA" id="DGNNVCN"/>
<dbReference type="PANTHER" id="PTHR45753">
    <property type="entry name" value="ORNITHINE CARBAMOYLTRANSFERASE, MITOCHONDRIAL"/>
    <property type="match status" value="1"/>
</dbReference>
<dbReference type="NCBIfam" id="TIGR00658">
    <property type="entry name" value="orni_carb_tr"/>
    <property type="match status" value="1"/>
</dbReference>
<comment type="pathway">
    <text evidence="1">Nitrogen metabolism; urea cycle; L-citrulline from L-ornithine and carbamoyl phosphate: step 1/1.</text>
</comment>
<name>A0A914A704_PATMI</name>
<dbReference type="AlphaFoldDB" id="A0A914A704"/>
<dbReference type="GO" id="GO:0042450">
    <property type="term" value="P:L-arginine biosynthetic process via ornithine"/>
    <property type="evidence" value="ECO:0007669"/>
    <property type="project" value="TreeGrafter"/>
</dbReference>
<sequence>MSAGVFSRIASSVVRSGKHKPKGLFDFSKQLVVCRVCSAAFHGNIAGVSDPKQTSFVGHNFLTLRDFNKHDIEQLLWTAADLKERIKNNGEVYQPLIGKAAALIFEKRSTRTRMSSETGFAALGGHPAFLTQNDIHLGVNESLSDTAKVLSGFVDIILARVYRHDDLITLTQQASVPIVNGLSEIYHPLQSLADMLTLQEHYGSLSGLTLAWVGDGNNIIHSIMMAAPRLGINLKIATPKGYEIFPEVMADTVKFAKEANTDIFVTNDPLEACQNANIVVTDTWISMGQEEEKAERLKAFKGYQVTKKMTDVMDKDWTFLHCLPRKPEEVDDEVFYSKNSLIWPEAENRKWTVMAVLLSLLTDHVHKTSKPIF</sequence>
<evidence type="ECO:0000256" key="2">
    <source>
        <dbReference type="ARBA" id="ARBA00007805"/>
    </source>
</evidence>
<dbReference type="NCBIfam" id="NF001986">
    <property type="entry name" value="PRK00779.1"/>
    <property type="match status" value="1"/>
</dbReference>
<evidence type="ECO:0000256" key="3">
    <source>
        <dbReference type="ARBA" id="ARBA00011233"/>
    </source>
</evidence>
<keyword evidence="5" id="KW-0055">Arginine biosynthesis</keyword>
<keyword evidence="6" id="KW-0028">Amino-acid biosynthesis</keyword>
<dbReference type="InterPro" id="IPR006130">
    <property type="entry name" value="Asp/Orn_carbamoylTrfase"/>
</dbReference>
<evidence type="ECO:0000256" key="5">
    <source>
        <dbReference type="ARBA" id="ARBA00022571"/>
    </source>
</evidence>
<keyword evidence="7 8" id="KW-0808">Transferase</keyword>
<organism evidence="11 12">
    <name type="scientific">Patiria miniata</name>
    <name type="common">Bat star</name>
    <name type="synonym">Asterina miniata</name>
    <dbReference type="NCBI Taxonomy" id="46514"/>
    <lineage>
        <taxon>Eukaryota</taxon>
        <taxon>Metazoa</taxon>
        <taxon>Echinodermata</taxon>
        <taxon>Eleutherozoa</taxon>
        <taxon>Asterozoa</taxon>
        <taxon>Asteroidea</taxon>
        <taxon>Valvatacea</taxon>
        <taxon>Valvatida</taxon>
        <taxon>Asterinidae</taxon>
        <taxon>Patiria</taxon>
    </lineage>
</organism>
<reference evidence="11" key="1">
    <citation type="submission" date="2022-11" db="UniProtKB">
        <authorList>
            <consortium name="EnsemblMetazoa"/>
        </authorList>
    </citation>
    <scope>IDENTIFICATION</scope>
</reference>
<dbReference type="EnsemblMetazoa" id="XM_038203719.1">
    <property type="protein sequence ID" value="XP_038059647.1"/>
    <property type="gene ID" value="LOC119730713"/>
</dbReference>
<evidence type="ECO:0000256" key="8">
    <source>
        <dbReference type="RuleBase" id="RU003634"/>
    </source>
</evidence>
<dbReference type="GeneID" id="119730713"/>
<dbReference type="InterPro" id="IPR006131">
    <property type="entry name" value="Asp_carbamoyltransf_Asp/Orn-bd"/>
</dbReference>
<evidence type="ECO:0000256" key="6">
    <source>
        <dbReference type="ARBA" id="ARBA00022605"/>
    </source>
</evidence>
<dbReference type="FunFam" id="3.40.50.1370:FF:000009">
    <property type="entry name" value="Ornithine carbamoyltransferase, mitochondrial"/>
    <property type="match status" value="1"/>
</dbReference>
<dbReference type="CTD" id="5009"/>
<protein>
    <recommendedName>
        <fullName evidence="4">ornithine carbamoyltransferase</fullName>
        <ecNumber evidence="4">2.1.3.3</ecNumber>
    </recommendedName>
</protein>
<feature type="domain" description="Aspartate/ornithine carbamoyltransferase Asp/Orn-binding" evidence="9">
    <location>
        <begin position="207"/>
        <end position="359"/>
    </location>
</feature>
<dbReference type="Proteomes" id="UP000887568">
    <property type="component" value="Unplaced"/>
</dbReference>
<dbReference type="PROSITE" id="PS00097">
    <property type="entry name" value="CARBAMOYLTRANSFERASE"/>
    <property type="match status" value="1"/>
</dbReference>
<comment type="similarity">
    <text evidence="2">Belongs to the aspartate/ornithine carbamoyltransferase superfamily. OTCase family.</text>
</comment>
<dbReference type="PRINTS" id="PR00102">
    <property type="entry name" value="OTCASE"/>
</dbReference>
<feature type="domain" description="Aspartate/ornithine carbamoyltransferase carbamoyl-P binding" evidence="10">
    <location>
        <begin position="60"/>
        <end position="200"/>
    </location>
</feature>
<keyword evidence="12" id="KW-1185">Reference proteome</keyword>
<dbReference type="Gene3D" id="3.40.50.1370">
    <property type="entry name" value="Aspartate/ornithine carbamoyltransferase"/>
    <property type="match status" value="2"/>
</dbReference>
<dbReference type="GO" id="GO:0005739">
    <property type="term" value="C:mitochondrion"/>
    <property type="evidence" value="ECO:0007669"/>
    <property type="project" value="TreeGrafter"/>
</dbReference>
<dbReference type="PANTHER" id="PTHR45753:SF3">
    <property type="entry name" value="ORNITHINE TRANSCARBAMYLASE, MITOCHONDRIAL"/>
    <property type="match status" value="1"/>
</dbReference>
<proteinExistence type="inferred from homology"/>
<dbReference type="EC" id="2.1.3.3" evidence="4"/>
<dbReference type="InterPro" id="IPR006132">
    <property type="entry name" value="Asp/Orn_carbamoyltranf_P-bd"/>
</dbReference>
<evidence type="ECO:0000259" key="10">
    <source>
        <dbReference type="Pfam" id="PF02729"/>
    </source>
</evidence>
<dbReference type="InterPro" id="IPR002292">
    <property type="entry name" value="Orn/put_carbamltrans"/>
</dbReference>
<dbReference type="SUPFAM" id="SSF53671">
    <property type="entry name" value="Aspartate/ornithine carbamoyltransferase"/>
    <property type="match status" value="1"/>
</dbReference>